<gene>
    <name evidence="2" type="ORF">O9G_003870</name>
</gene>
<sequence length="201" mass="23835">MMDEYWLGEYIKDVFGMETNEIDDVVSPKLQTMKKNEVQFFESALYRKSTMKKVLENFPPSIRYLRRYLMRNLYPPERGLRNKWRWQKPILKLDIIYTAQIPLNEFLPTNLFKVRKCYNEIAKLIDGKIDNTNVAVIGGPGVGKNGCYIFVTRLEAQKEREIKTRKLNDDNDEQDVDNNDQDDENKQEDEEETVEIAKHIF</sequence>
<evidence type="ECO:0000313" key="3">
    <source>
        <dbReference type="Proteomes" id="UP000030755"/>
    </source>
</evidence>
<feature type="compositionally biased region" description="Acidic residues" evidence="1">
    <location>
        <begin position="170"/>
        <end position="194"/>
    </location>
</feature>
<accession>A0A075B4D3</accession>
<dbReference type="Proteomes" id="UP000030755">
    <property type="component" value="Unassembled WGS sequence"/>
</dbReference>
<name>A0A075B4D3_ROZAC</name>
<dbReference type="EMBL" id="KE560617">
    <property type="protein sequence ID" value="EPZ36245.1"/>
    <property type="molecule type" value="Genomic_DNA"/>
</dbReference>
<protein>
    <submittedName>
        <fullName evidence="2">Uncharacterized protein</fullName>
    </submittedName>
</protein>
<dbReference type="HOGENOM" id="CLU_1361096_0_0_1"/>
<proteinExistence type="predicted"/>
<feature type="region of interest" description="Disordered" evidence="1">
    <location>
        <begin position="162"/>
        <end position="201"/>
    </location>
</feature>
<reference evidence="2 3" key="1">
    <citation type="journal article" date="2013" name="Curr. Biol.">
        <title>Shared signatures of parasitism and phylogenomics unite Cryptomycota and microsporidia.</title>
        <authorList>
            <person name="James T.Y."/>
            <person name="Pelin A."/>
            <person name="Bonen L."/>
            <person name="Ahrendt S."/>
            <person name="Sain D."/>
            <person name="Corradi N."/>
            <person name="Stajich J.E."/>
        </authorList>
    </citation>
    <scope>NUCLEOTIDE SEQUENCE [LARGE SCALE GENOMIC DNA]</scope>
    <source>
        <strain evidence="2 3">CSF55</strain>
    </source>
</reference>
<keyword evidence="3" id="KW-1185">Reference proteome</keyword>
<organism evidence="2 3">
    <name type="scientific">Rozella allomycis (strain CSF55)</name>
    <dbReference type="NCBI Taxonomy" id="988480"/>
    <lineage>
        <taxon>Eukaryota</taxon>
        <taxon>Fungi</taxon>
        <taxon>Fungi incertae sedis</taxon>
        <taxon>Cryptomycota</taxon>
        <taxon>Cryptomycota incertae sedis</taxon>
        <taxon>Rozella</taxon>
    </lineage>
</organism>
<evidence type="ECO:0000256" key="1">
    <source>
        <dbReference type="SAM" id="MobiDB-lite"/>
    </source>
</evidence>
<dbReference type="AlphaFoldDB" id="A0A075B4D3"/>
<evidence type="ECO:0000313" key="2">
    <source>
        <dbReference type="EMBL" id="EPZ36245.1"/>
    </source>
</evidence>